<dbReference type="RefSeq" id="WP_019945464.1">
    <property type="nucleotide sequence ID" value="NZ_BMLI01000004.1"/>
</dbReference>
<accession>A0ABQ2ILU5</accession>
<name>A0ABQ2ILU5_9BACT</name>
<dbReference type="Gene3D" id="3.80.10.10">
    <property type="entry name" value="Ribonuclease Inhibitor"/>
    <property type="match status" value="1"/>
</dbReference>
<gene>
    <name evidence="1" type="ORF">GCM10010967_57590</name>
</gene>
<protein>
    <recommendedName>
        <fullName evidence="3">Leucine-rich repeat domain-containing protein</fullName>
    </recommendedName>
</protein>
<evidence type="ECO:0000313" key="1">
    <source>
        <dbReference type="EMBL" id="GGN13884.1"/>
    </source>
</evidence>
<dbReference type="Proteomes" id="UP000632339">
    <property type="component" value="Unassembled WGS sequence"/>
</dbReference>
<organism evidence="1 2">
    <name type="scientific">Dyadobacter beijingensis</name>
    <dbReference type="NCBI Taxonomy" id="365489"/>
    <lineage>
        <taxon>Bacteria</taxon>
        <taxon>Pseudomonadati</taxon>
        <taxon>Bacteroidota</taxon>
        <taxon>Cytophagia</taxon>
        <taxon>Cytophagales</taxon>
        <taxon>Spirosomataceae</taxon>
        <taxon>Dyadobacter</taxon>
    </lineage>
</organism>
<reference evidence="2" key="1">
    <citation type="journal article" date="2019" name="Int. J. Syst. Evol. Microbiol.">
        <title>The Global Catalogue of Microorganisms (GCM) 10K type strain sequencing project: providing services to taxonomists for standard genome sequencing and annotation.</title>
        <authorList>
            <consortium name="The Broad Institute Genomics Platform"/>
            <consortium name="The Broad Institute Genome Sequencing Center for Infectious Disease"/>
            <person name="Wu L."/>
            <person name="Ma J."/>
        </authorList>
    </citation>
    <scope>NUCLEOTIDE SEQUENCE [LARGE SCALE GENOMIC DNA]</scope>
    <source>
        <strain evidence="2">CGMCC 1.6375</strain>
    </source>
</reference>
<keyword evidence="2" id="KW-1185">Reference proteome</keyword>
<evidence type="ECO:0008006" key="3">
    <source>
        <dbReference type="Google" id="ProtNLM"/>
    </source>
</evidence>
<dbReference type="EMBL" id="BMLI01000004">
    <property type="protein sequence ID" value="GGN13884.1"/>
    <property type="molecule type" value="Genomic_DNA"/>
</dbReference>
<proteinExistence type="predicted"/>
<evidence type="ECO:0000313" key="2">
    <source>
        <dbReference type="Proteomes" id="UP000632339"/>
    </source>
</evidence>
<sequence>MSLTTVDLATGRYQISKGVTANELAKLAEDLKTSVIQLSKPIDTKTIALLEQVVFSKRRDIALRVYGHYSERCDLSFIEKIPSIRELSVDCLMEVTNIDVVTRIRHLDGLHVGIFGLDNFEFLNNVDPHLKRLSLYQTRSKKPRIETIGRFTELNELFLEGQSKGIEAINELKKLEKIVLRSISTPDIEYLRNLERLWSVDIKLGGIKDLSALKSLPNLKYLEIWQVRGLSDLSVLSDLKSLQNLFLQSLPQLAVFPAISSLGKLRRIDLENLKGLMDLSELKSAPALIEFSYLMAQNQSPENLIPVLENKSLKRVSCYFGSDRKNNDFKKLAQSFGKDECEYQKFVYN</sequence>
<dbReference type="InterPro" id="IPR032675">
    <property type="entry name" value="LRR_dom_sf"/>
</dbReference>
<comment type="caution">
    <text evidence="1">The sequence shown here is derived from an EMBL/GenBank/DDBJ whole genome shotgun (WGS) entry which is preliminary data.</text>
</comment>
<dbReference type="SUPFAM" id="SSF52058">
    <property type="entry name" value="L domain-like"/>
    <property type="match status" value="1"/>
</dbReference>